<dbReference type="EMBL" id="SMSI01000001">
    <property type="protein sequence ID" value="TDH38614.1"/>
    <property type="molecule type" value="Genomic_DNA"/>
</dbReference>
<accession>A0A4R5PNI1</accession>
<evidence type="ECO:0000259" key="1">
    <source>
        <dbReference type="Pfam" id="PF02625"/>
    </source>
</evidence>
<feature type="domain" description="XdhC- CoxI" evidence="1">
    <location>
        <begin position="19"/>
        <end position="71"/>
    </location>
</feature>
<proteinExistence type="predicted"/>
<keyword evidence="4" id="KW-1185">Reference proteome</keyword>
<dbReference type="Proteomes" id="UP000295131">
    <property type="component" value="Unassembled WGS sequence"/>
</dbReference>
<dbReference type="InterPro" id="IPR027051">
    <property type="entry name" value="XdhC_Rossmann_dom"/>
</dbReference>
<dbReference type="PANTHER" id="PTHR30388">
    <property type="entry name" value="ALDEHYDE OXIDOREDUCTASE MOLYBDENUM COFACTOR ASSEMBLY PROTEIN"/>
    <property type="match status" value="1"/>
</dbReference>
<dbReference type="InterPro" id="IPR014308">
    <property type="entry name" value="Xanthine_DH_XdhC"/>
</dbReference>
<name>A0A4R5PNI1_9HYPH</name>
<sequence length="271" mass="28539">MSSGLKAFRAFAEDAGADGFVLVRITETRGSAPREAGAFMAVSANATFETIGGGTLEFEAIDRARAMLGGAETSDLDWVLGPDSGQCCGGRVKLSFDRIPADRTEQVEMLVAGEIERYPQVWIFGGGHVGRALAGFLMALPVEAHLVESREAEIATVPDGVIAHLAAMPESLVSAIAPGSAIVVLTHDHAIDFLVVEAALGRDDLAFIGMIGSKTKRATFESRYRKEGGDPARLSKLVSPIGRKLDDKRPEVIAVTIASELMAAFSGPSPA</sequence>
<dbReference type="PANTHER" id="PTHR30388:SF6">
    <property type="entry name" value="XANTHINE DEHYDROGENASE SUBUNIT A-RELATED"/>
    <property type="match status" value="1"/>
</dbReference>
<feature type="domain" description="XdhC Rossmann" evidence="2">
    <location>
        <begin position="121"/>
        <end position="261"/>
    </location>
</feature>
<reference evidence="3 4" key="1">
    <citation type="journal article" date="2013" name="Int. J. Syst. Evol. Microbiol.">
        <title>Hoeflea suaedae sp. nov., an endophytic bacterium isolated from the root of the halophyte Suaeda maritima.</title>
        <authorList>
            <person name="Chung E.J."/>
            <person name="Park J.A."/>
            <person name="Pramanik P."/>
            <person name="Bibi F."/>
            <person name="Jeon C.O."/>
            <person name="Chung Y.R."/>
        </authorList>
    </citation>
    <scope>NUCLEOTIDE SEQUENCE [LARGE SCALE GENOMIC DNA]</scope>
    <source>
        <strain evidence="3 4">YC6898</strain>
    </source>
</reference>
<dbReference type="Pfam" id="PF02625">
    <property type="entry name" value="XdhC_CoxI"/>
    <property type="match status" value="1"/>
</dbReference>
<evidence type="ECO:0000313" key="3">
    <source>
        <dbReference type="EMBL" id="TDH38614.1"/>
    </source>
</evidence>
<dbReference type="InterPro" id="IPR003777">
    <property type="entry name" value="XdhC_CoxI"/>
</dbReference>
<evidence type="ECO:0000313" key="4">
    <source>
        <dbReference type="Proteomes" id="UP000295131"/>
    </source>
</evidence>
<dbReference type="RefSeq" id="WP_133283448.1">
    <property type="nucleotide sequence ID" value="NZ_SMSI01000001.1"/>
</dbReference>
<dbReference type="InterPro" id="IPR052698">
    <property type="entry name" value="MoCofactor_Util/Proc"/>
</dbReference>
<protein>
    <submittedName>
        <fullName evidence="3">Xanthine dehydrogenase accessory protein XdhC</fullName>
    </submittedName>
</protein>
<evidence type="ECO:0000259" key="2">
    <source>
        <dbReference type="Pfam" id="PF13478"/>
    </source>
</evidence>
<organism evidence="3 4">
    <name type="scientific">Pseudohoeflea suaedae</name>
    <dbReference type="NCBI Taxonomy" id="877384"/>
    <lineage>
        <taxon>Bacteria</taxon>
        <taxon>Pseudomonadati</taxon>
        <taxon>Pseudomonadota</taxon>
        <taxon>Alphaproteobacteria</taxon>
        <taxon>Hyphomicrobiales</taxon>
        <taxon>Rhizobiaceae</taxon>
        <taxon>Pseudohoeflea</taxon>
    </lineage>
</organism>
<dbReference type="Gene3D" id="3.40.50.720">
    <property type="entry name" value="NAD(P)-binding Rossmann-like Domain"/>
    <property type="match status" value="1"/>
</dbReference>
<dbReference type="AlphaFoldDB" id="A0A4R5PNI1"/>
<dbReference type="OrthoDB" id="61481at2"/>
<dbReference type="NCBIfam" id="TIGR02964">
    <property type="entry name" value="xanthine_xdhC"/>
    <property type="match status" value="1"/>
</dbReference>
<comment type="caution">
    <text evidence="3">The sequence shown here is derived from an EMBL/GenBank/DDBJ whole genome shotgun (WGS) entry which is preliminary data.</text>
</comment>
<gene>
    <name evidence="3" type="primary">xdhC</name>
    <name evidence="3" type="ORF">E2A64_05800</name>
</gene>
<dbReference type="Pfam" id="PF13478">
    <property type="entry name" value="XdhC_C"/>
    <property type="match status" value="1"/>
</dbReference>